<keyword evidence="3" id="KW-0285">Flavoprotein</keyword>
<keyword evidence="6" id="KW-0560">Oxidoreductase</keyword>
<dbReference type="AlphaFoldDB" id="A0A4Y9EPF0"/>
<comment type="caution">
    <text evidence="9">The sequence shown here is derived from an EMBL/GenBank/DDBJ whole genome shotgun (WGS) entry which is preliminary data.</text>
</comment>
<evidence type="ECO:0000256" key="4">
    <source>
        <dbReference type="ARBA" id="ARBA00022827"/>
    </source>
</evidence>
<evidence type="ECO:0000256" key="5">
    <source>
        <dbReference type="ARBA" id="ARBA00022857"/>
    </source>
</evidence>
<dbReference type="Gene3D" id="3.50.50.60">
    <property type="entry name" value="FAD/NAD(P)-binding domain"/>
    <property type="match status" value="2"/>
</dbReference>
<dbReference type="GO" id="GO:0004497">
    <property type="term" value="F:monooxygenase activity"/>
    <property type="evidence" value="ECO:0007669"/>
    <property type="project" value="UniProtKB-KW"/>
</dbReference>
<dbReference type="Proteomes" id="UP000297737">
    <property type="component" value="Unassembled WGS sequence"/>
</dbReference>
<dbReference type="InterPro" id="IPR023753">
    <property type="entry name" value="FAD/NAD-binding_dom"/>
</dbReference>
<dbReference type="InterPro" id="IPR050775">
    <property type="entry name" value="FAD-binding_Monooxygenases"/>
</dbReference>
<dbReference type="PANTHER" id="PTHR43098:SF3">
    <property type="entry name" value="L-ORNITHINE N(5)-MONOOXYGENASE-RELATED"/>
    <property type="match status" value="1"/>
</dbReference>
<evidence type="ECO:0000256" key="1">
    <source>
        <dbReference type="ARBA" id="ARBA00001974"/>
    </source>
</evidence>
<protein>
    <submittedName>
        <fullName evidence="9">NAD(P)/FAD-dependent oxidoreductase</fullName>
    </submittedName>
</protein>
<accession>A0A4Y9EPF0</accession>
<keyword evidence="4" id="KW-0274">FAD</keyword>
<proteinExistence type="inferred from homology"/>
<evidence type="ECO:0000256" key="3">
    <source>
        <dbReference type="ARBA" id="ARBA00022630"/>
    </source>
</evidence>
<dbReference type="PANTHER" id="PTHR43098">
    <property type="entry name" value="L-ORNITHINE N(5)-MONOOXYGENASE-RELATED"/>
    <property type="match status" value="1"/>
</dbReference>
<dbReference type="Pfam" id="PF07992">
    <property type="entry name" value="Pyr_redox_2"/>
    <property type="match status" value="1"/>
</dbReference>
<organism evidence="9 10">
    <name type="scientific">Glacieibacterium arshaanense</name>
    <dbReference type="NCBI Taxonomy" id="2511025"/>
    <lineage>
        <taxon>Bacteria</taxon>
        <taxon>Pseudomonadati</taxon>
        <taxon>Pseudomonadota</taxon>
        <taxon>Alphaproteobacteria</taxon>
        <taxon>Sphingomonadales</taxon>
        <taxon>Sphingosinicellaceae</taxon>
        <taxon>Glacieibacterium</taxon>
    </lineage>
</organism>
<comment type="cofactor">
    <cofactor evidence="1">
        <name>FAD</name>
        <dbReference type="ChEBI" id="CHEBI:57692"/>
    </cofactor>
</comment>
<evidence type="ECO:0000313" key="9">
    <source>
        <dbReference type="EMBL" id="TFU05496.1"/>
    </source>
</evidence>
<keyword evidence="5" id="KW-0521">NADP</keyword>
<keyword evidence="10" id="KW-1185">Reference proteome</keyword>
<evidence type="ECO:0000256" key="7">
    <source>
        <dbReference type="ARBA" id="ARBA00023033"/>
    </source>
</evidence>
<dbReference type="InterPro" id="IPR036188">
    <property type="entry name" value="FAD/NAD-bd_sf"/>
</dbReference>
<evidence type="ECO:0000256" key="2">
    <source>
        <dbReference type="ARBA" id="ARBA00010139"/>
    </source>
</evidence>
<dbReference type="OrthoDB" id="312624at2"/>
<keyword evidence="7" id="KW-0503">Monooxygenase</keyword>
<gene>
    <name evidence="9" type="ORF">EUV02_00105</name>
</gene>
<sequence>MSTATNTVSGQTNASAATDCDAVVVGAGLAGLHQLYRLRRLGLNVVAFEASDGVGGVWHHNRYPGARVDSHFPHYQYWFSRDLWEESEWTERFPAQPEIEAYLNHACDKFGLREHIRFNTKVTAAHYDEASGTWTVSTDDGKSLTTRFLVLNSGGLSAPRQSPFPGAGTFRGVSCHTASWPKDGVELAGKRVGVIGTAATGIQVIQTIAPIVSHLSVFQRTPNFAVPMKNPKITPEQNSAAQADFERLRGVVHNTFGGFAYEGEPPMFDDTDEAERQARLEELWAAGTLQIWGGAFADAFANAEASHYVTEFVRAKIRARINDPKLADKLLPTDHYFGSRRVPLETGYFETYNRDNVELVDLREEPIVSIDAAGINTATRHIDLDVIIYATGFEAGVGAINRIAITGRDHRSLRDEWNKALRTTVGMQVHGFPNLFMTMAPFAPASALCNLPVCADHQVDWIGDAIAYVHTNGKTSIEPSAETEAAWMAHHVEVSEPTMLGSNKNSWYRHKREDGSIGELIAYAGGIPQYRETCDAMVASGFKGFIVR</sequence>
<evidence type="ECO:0000313" key="10">
    <source>
        <dbReference type="Proteomes" id="UP000297737"/>
    </source>
</evidence>
<reference evidence="9 10" key="1">
    <citation type="submission" date="2019-02" db="EMBL/GenBank/DDBJ databases">
        <title>Polymorphobacter sp. isolated from the lake at the Tibet of China.</title>
        <authorList>
            <person name="Li A."/>
        </authorList>
    </citation>
    <scope>NUCLEOTIDE SEQUENCE [LARGE SCALE GENOMIC DNA]</scope>
    <source>
        <strain evidence="9 10">DJ1R-1</strain>
    </source>
</reference>
<dbReference type="SUPFAM" id="SSF51905">
    <property type="entry name" value="FAD/NAD(P)-binding domain"/>
    <property type="match status" value="2"/>
</dbReference>
<dbReference type="RefSeq" id="WP_135244221.1">
    <property type="nucleotide sequence ID" value="NZ_SIHO01000001.1"/>
</dbReference>
<name>A0A4Y9EPF0_9SPHN</name>
<feature type="domain" description="FAD/NAD(P)-binding" evidence="8">
    <location>
        <begin position="21"/>
        <end position="236"/>
    </location>
</feature>
<dbReference type="EMBL" id="SIHO01000001">
    <property type="protein sequence ID" value="TFU05496.1"/>
    <property type="molecule type" value="Genomic_DNA"/>
</dbReference>
<evidence type="ECO:0000256" key="6">
    <source>
        <dbReference type="ARBA" id="ARBA00023002"/>
    </source>
</evidence>
<evidence type="ECO:0000259" key="8">
    <source>
        <dbReference type="Pfam" id="PF07992"/>
    </source>
</evidence>
<comment type="similarity">
    <text evidence="2">Belongs to the FAD-binding monooxygenase family.</text>
</comment>